<keyword evidence="2" id="KW-0378">Hydrolase</keyword>
<dbReference type="InterPro" id="IPR050228">
    <property type="entry name" value="Carboxylesterase_BioH"/>
</dbReference>
<protein>
    <submittedName>
        <fullName evidence="2">Alpha/beta hydrolase</fullName>
    </submittedName>
</protein>
<dbReference type="KEGG" id="ppha:BVH74_11490"/>
<accession>A0A1V0B5Y6</accession>
<organism evidence="2 3">
    <name type="scientific">Halopseudomonas phragmitis</name>
    <dbReference type="NCBI Taxonomy" id="1931241"/>
    <lineage>
        <taxon>Bacteria</taxon>
        <taxon>Pseudomonadati</taxon>
        <taxon>Pseudomonadota</taxon>
        <taxon>Gammaproteobacteria</taxon>
        <taxon>Pseudomonadales</taxon>
        <taxon>Pseudomonadaceae</taxon>
        <taxon>Halopseudomonas</taxon>
    </lineage>
</organism>
<dbReference type="Gene3D" id="3.40.50.1820">
    <property type="entry name" value="alpha/beta hydrolase"/>
    <property type="match status" value="1"/>
</dbReference>
<dbReference type="RefSeq" id="WP_080050205.1">
    <property type="nucleotide sequence ID" value="NZ_CP020100.1"/>
</dbReference>
<dbReference type="PANTHER" id="PTHR43194">
    <property type="entry name" value="HYDROLASE ALPHA/BETA FOLD FAMILY"/>
    <property type="match status" value="1"/>
</dbReference>
<feature type="domain" description="AB hydrolase-1" evidence="1">
    <location>
        <begin position="29"/>
        <end position="253"/>
    </location>
</feature>
<dbReference type="Pfam" id="PF00561">
    <property type="entry name" value="Abhydrolase_1"/>
    <property type="match status" value="1"/>
</dbReference>
<dbReference type="Proteomes" id="UP000243488">
    <property type="component" value="Chromosome"/>
</dbReference>
<dbReference type="SUPFAM" id="SSF53474">
    <property type="entry name" value="alpha/beta-Hydrolases"/>
    <property type="match status" value="1"/>
</dbReference>
<name>A0A1V0B5Y6_9GAMM</name>
<dbReference type="PANTHER" id="PTHR43194:SF5">
    <property type="entry name" value="PIMELOYL-[ACYL-CARRIER PROTEIN] METHYL ESTER ESTERASE"/>
    <property type="match status" value="1"/>
</dbReference>
<proteinExistence type="predicted"/>
<dbReference type="InterPro" id="IPR029058">
    <property type="entry name" value="AB_hydrolase_fold"/>
</dbReference>
<gene>
    <name evidence="2" type="ORF">BVH74_11490</name>
</gene>
<dbReference type="AlphaFoldDB" id="A0A1V0B5Y6"/>
<dbReference type="EMBL" id="CP020100">
    <property type="protein sequence ID" value="AQZ95337.1"/>
    <property type="molecule type" value="Genomic_DNA"/>
</dbReference>
<evidence type="ECO:0000313" key="3">
    <source>
        <dbReference type="Proteomes" id="UP000243488"/>
    </source>
</evidence>
<dbReference type="GO" id="GO:0016787">
    <property type="term" value="F:hydrolase activity"/>
    <property type="evidence" value="ECO:0007669"/>
    <property type="project" value="UniProtKB-KW"/>
</dbReference>
<sequence length="310" mass="34604">MKATHSLVSSQGLFRVHTAYYASPAPQGTIILVNGSLATTASFAQTVRYLQPCFNVVCFDEPYAGQSKPHNDHSQPVTKEQEARILLDLIDYFEADHLLSFSWGGASTLLALAQRPRAIRKAVIMAFSPVINPAMSDYLETGVQRLIACDRTGVADLINETIGQHLPSLYKRYNFRHISSLDDHEYLQMAFHVNQVLKQDTNCYMTNAERIDVPVLFINGDKDIYTTPDDAHGFGRYIERSRFATIRGAGHFLDLESKATWQQTRDEIMSFLRLAPTRSSQPRFSLLSSDEPLFDIGRAGAPGLATTARG</sequence>
<dbReference type="InterPro" id="IPR000073">
    <property type="entry name" value="AB_hydrolase_1"/>
</dbReference>
<reference evidence="2 3" key="1">
    <citation type="submission" date="2017-03" db="EMBL/GenBank/DDBJ databases">
        <title>Complete genome sequence of the novel DNRA strain Pseudomonas sp. S-6-2 isolated from Chinese polluted river sediment. Journal of Biotechnology.</title>
        <authorList>
            <person name="Li J."/>
            <person name="Xiang F."/>
            <person name="Wang L."/>
            <person name="Xi L."/>
            <person name="Liu J."/>
        </authorList>
    </citation>
    <scope>NUCLEOTIDE SEQUENCE [LARGE SCALE GENOMIC DNA]</scope>
    <source>
        <strain evidence="2 3">S-6-2</strain>
    </source>
</reference>
<keyword evidence="3" id="KW-1185">Reference proteome</keyword>
<evidence type="ECO:0000259" key="1">
    <source>
        <dbReference type="Pfam" id="PF00561"/>
    </source>
</evidence>
<evidence type="ECO:0000313" key="2">
    <source>
        <dbReference type="EMBL" id="AQZ95337.1"/>
    </source>
</evidence>
<dbReference type="STRING" id="1931241.BVH74_11490"/>